<dbReference type="EMBL" id="KV878218">
    <property type="protein sequence ID" value="OJJ29781.1"/>
    <property type="molecule type" value="Genomic_DNA"/>
</dbReference>
<dbReference type="RefSeq" id="XP_040683458.1">
    <property type="nucleotide sequence ID" value="XM_040833316.1"/>
</dbReference>
<keyword evidence="2" id="KW-1185">Reference proteome</keyword>
<protein>
    <submittedName>
        <fullName evidence="1">Uncharacterized protein</fullName>
    </submittedName>
</protein>
<evidence type="ECO:0000313" key="2">
    <source>
        <dbReference type="Proteomes" id="UP000184383"/>
    </source>
</evidence>
<proteinExistence type="predicted"/>
<dbReference type="GeneID" id="63749164"/>
<accession>A0A1L9R4D1</accession>
<organism evidence="1 2">
    <name type="scientific">Aspergillus wentii DTO 134E9</name>
    <dbReference type="NCBI Taxonomy" id="1073089"/>
    <lineage>
        <taxon>Eukaryota</taxon>
        <taxon>Fungi</taxon>
        <taxon>Dikarya</taxon>
        <taxon>Ascomycota</taxon>
        <taxon>Pezizomycotina</taxon>
        <taxon>Eurotiomycetes</taxon>
        <taxon>Eurotiomycetidae</taxon>
        <taxon>Eurotiales</taxon>
        <taxon>Aspergillaceae</taxon>
        <taxon>Aspergillus</taxon>
        <taxon>Aspergillus subgen. Cremei</taxon>
    </lineage>
</organism>
<dbReference type="VEuPathDB" id="FungiDB:ASPWEDRAFT_296979"/>
<sequence length="127" mass="14063">MSGMKDEQCCVRVCLLQISMGASVVLMAGSVVDGPKGRKQEGRREMEGRWGMVTTEADSWGYLHPCDLLLPMNTPHSGASATASFPHDSLMDRRPSPAPSECFREFKSKSQRHCKPHGYLKCQFSSL</sequence>
<reference evidence="2" key="1">
    <citation type="journal article" date="2017" name="Genome Biol.">
        <title>Comparative genomics reveals high biological diversity and specific adaptations in the industrially and medically important fungal genus Aspergillus.</title>
        <authorList>
            <person name="de Vries R.P."/>
            <person name="Riley R."/>
            <person name="Wiebenga A."/>
            <person name="Aguilar-Osorio G."/>
            <person name="Amillis S."/>
            <person name="Uchima C.A."/>
            <person name="Anderluh G."/>
            <person name="Asadollahi M."/>
            <person name="Askin M."/>
            <person name="Barry K."/>
            <person name="Battaglia E."/>
            <person name="Bayram O."/>
            <person name="Benocci T."/>
            <person name="Braus-Stromeyer S.A."/>
            <person name="Caldana C."/>
            <person name="Canovas D."/>
            <person name="Cerqueira G.C."/>
            <person name="Chen F."/>
            <person name="Chen W."/>
            <person name="Choi C."/>
            <person name="Clum A."/>
            <person name="Dos Santos R.A."/>
            <person name="Damasio A.R."/>
            <person name="Diallinas G."/>
            <person name="Emri T."/>
            <person name="Fekete E."/>
            <person name="Flipphi M."/>
            <person name="Freyberg S."/>
            <person name="Gallo A."/>
            <person name="Gournas C."/>
            <person name="Habgood R."/>
            <person name="Hainaut M."/>
            <person name="Harispe M.L."/>
            <person name="Henrissat B."/>
            <person name="Hilden K.S."/>
            <person name="Hope R."/>
            <person name="Hossain A."/>
            <person name="Karabika E."/>
            <person name="Karaffa L."/>
            <person name="Karanyi Z."/>
            <person name="Krasevec N."/>
            <person name="Kuo A."/>
            <person name="Kusch H."/>
            <person name="LaButti K."/>
            <person name="Lagendijk E.L."/>
            <person name="Lapidus A."/>
            <person name="Levasseur A."/>
            <person name="Lindquist E."/>
            <person name="Lipzen A."/>
            <person name="Logrieco A.F."/>
            <person name="MacCabe A."/>
            <person name="Maekelae M.R."/>
            <person name="Malavazi I."/>
            <person name="Melin P."/>
            <person name="Meyer V."/>
            <person name="Mielnichuk N."/>
            <person name="Miskei M."/>
            <person name="Molnar A.P."/>
            <person name="Mule G."/>
            <person name="Ngan C.Y."/>
            <person name="Orejas M."/>
            <person name="Orosz E."/>
            <person name="Ouedraogo J.P."/>
            <person name="Overkamp K.M."/>
            <person name="Park H.-S."/>
            <person name="Perrone G."/>
            <person name="Piumi F."/>
            <person name="Punt P.J."/>
            <person name="Ram A.F."/>
            <person name="Ramon A."/>
            <person name="Rauscher S."/>
            <person name="Record E."/>
            <person name="Riano-Pachon D.M."/>
            <person name="Robert V."/>
            <person name="Roehrig J."/>
            <person name="Ruller R."/>
            <person name="Salamov A."/>
            <person name="Salih N.S."/>
            <person name="Samson R.A."/>
            <person name="Sandor E."/>
            <person name="Sanguinetti M."/>
            <person name="Schuetze T."/>
            <person name="Sepcic K."/>
            <person name="Shelest E."/>
            <person name="Sherlock G."/>
            <person name="Sophianopoulou V."/>
            <person name="Squina F.M."/>
            <person name="Sun H."/>
            <person name="Susca A."/>
            <person name="Todd R.B."/>
            <person name="Tsang A."/>
            <person name="Unkles S.E."/>
            <person name="van de Wiele N."/>
            <person name="van Rossen-Uffink D."/>
            <person name="Oliveira J.V."/>
            <person name="Vesth T.C."/>
            <person name="Visser J."/>
            <person name="Yu J.-H."/>
            <person name="Zhou M."/>
            <person name="Andersen M.R."/>
            <person name="Archer D.B."/>
            <person name="Baker S.E."/>
            <person name="Benoit I."/>
            <person name="Brakhage A.A."/>
            <person name="Braus G.H."/>
            <person name="Fischer R."/>
            <person name="Frisvad J.C."/>
            <person name="Goldman G.H."/>
            <person name="Houbraken J."/>
            <person name="Oakley B."/>
            <person name="Pocsi I."/>
            <person name="Scazzocchio C."/>
            <person name="Seiboth B."/>
            <person name="vanKuyk P.A."/>
            <person name="Wortman J."/>
            <person name="Dyer P.S."/>
            <person name="Grigoriev I.V."/>
        </authorList>
    </citation>
    <scope>NUCLEOTIDE SEQUENCE [LARGE SCALE GENOMIC DNA]</scope>
    <source>
        <strain evidence="2">DTO 134E9</strain>
    </source>
</reference>
<name>A0A1L9R4D1_ASPWE</name>
<gene>
    <name evidence="1" type="ORF">ASPWEDRAFT_296979</name>
</gene>
<evidence type="ECO:0000313" key="1">
    <source>
        <dbReference type="EMBL" id="OJJ29781.1"/>
    </source>
</evidence>
<dbReference type="Proteomes" id="UP000184383">
    <property type="component" value="Unassembled WGS sequence"/>
</dbReference>
<dbReference type="AlphaFoldDB" id="A0A1L9R4D1"/>